<gene>
    <name evidence="5" type="ORF">GCM10010411_21200</name>
</gene>
<evidence type="ECO:0000256" key="2">
    <source>
        <dbReference type="RuleBase" id="RU003749"/>
    </source>
</evidence>
<dbReference type="PANTHER" id="PTHR33495">
    <property type="entry name" value="ANTI-SIGMA FACTOR ANTAGONIST TM_1081-RELATED-RELATED"/>
    <property type="match status" value="1"/>
</dbReference>
<evidence type="ECO:0000259" key="4">
    <source>
        <dbReference type="PROSITE" id="PS50801"/>
    </source>
</evidence>
<name>A0ABP6BXQ5_9ACTN</name>
<reference evidence="6" key="1">
    <citation type="journal article" date="2019" name="Int. J. Syst. Evol. Microbiol.">
        <title>The Global Catalogue of Microorganisms (GCM) 10K type strain sequencing project: providing services to taxonomists for standard genome sequencing and annotation.</title>
        <authorList>
            <consortium name="The Broad Institute Genomics Platform"/>
            <consortium name="The Broad Institute Genome Sequencing Center for Infectious Disease"/>
            <person name="Wu L."/>
            <person name="Ma J."/>
        </authorList>
    </citation>
    <scope>NUCLEOTIDE SEQUENCE [LARGE SCALE GENOMIC DNA]</scope>
    <source>
        <strain evidence="6">JCM 6833</strain>
    </source>
</reference>
<dbReference type="InterPro" id="IPR003658">
    <property type="entry name" value="Anti-sigma_ant"/>
</dbReference>
<dbReference type="NCBIfam" id="TIGR00377">
    <property type="entry name" value="ant_ant_sig"/>
    <property type="match status" value="1"/>
</dbReference>
<dbReference type="Proteomes" id="UP001501509">
    <property type="component" value="Unassembled WGS sequence"/>
</dbReference>
<dbReference type="InterPro" id="IPR036513">
    <property type="entry name" value="STAS_dom_sf"/>
</dbReference>
<dbReference type="PANTHER" id="PTHR33495:SF2">
    <property type="entry name" value="ANTI-SIGMA FACTOR ANTAGONIST TM_1081-RELATED"/>
    <property type="match status" value="1"/>
</dbReference>
<evidence type="ECO:0000256" key="3">
    <source>
        <dbReference type="SAM" id="MobiDB-lite"/>
    </source>
</evidence>
<accession>A0ABP6BXQ5</accession>
<dbReference type="CDD" id="cd07043">
    <property type="entry name" value="STAS_anti-anti-sigma_factors"/>
    <property type="match status" value="1"/>
</dbReference>
<dbReference type="Pfam" id="PF01740">
    <property type="entry name" value="STAS"/>
    <property type="match status" value="1"/>
</dbReference>
<protein>
    <recommendedName>
        <fullName evidence="2">Anti-sigma factor antagonist</fullName>
    </recommendedName>
</protein>
<dbReference type="PROSITE" id="PS50801">
    <property type="entry name" value="STAS"/>
    <property type="match status" value="1"/>
</dbReference>
<dbReference type="InterPro" id="IPR002645">
    <property type="entry name" value="STAS_dom"/>
</dbReference>
<dbReference type="RefSeq" id="WP_344540065.1">
    <property type="nucleotide sequence ID" value="NZ_BAAATD010000002.1"/>
</dbReference>
<comment type="similarity">
    <text evidence="1 2">Belongs to the anti-sigma-factor antagonist family.</text>
</comment>
<dbReference type="Gene3D" id="3.30.750.24">
    <property type="entry name" value="STAS domain"/>
    <property type="match status" value="1"/>
</dbReference>
<feature type="domain" description="STAS" evidence="4">
    <location>
        <begin position="4"/>
        <end position="113"/>
    </location>
</feature>
<keyword evidence="6" id="KW-1185">Reference proteome</keyword>
<dbReference type="EMBL" id="BAAATD010000002">
    <property type="protein sequence ID" value="GAA2588077.1"/>
    <property type="molecule type" value="Genomic_DNA"/>
</dbReference>
<evidence type="ECO:0000313" key="5">
    <source>
        <dbReference type="EMBL" id="GAA2588077.1"/>
    </source>
</evidence>
<comment type="caution">
    <text evidence="5">The sequence shown here is derived from an EMBL/GenBank/DDBJ whole genome shotgun (WGS) entry which is preliminary data.</text>
</comment>
<feature type="region of interest" description="Disordered" evidence="3">
    <location>
        <begin position="121"/>
        <end position="140"/>
    </location>
</feature>
<proteinExistence type="inferred from homology"/>
<evidence type="ECO:0000256" key="1">
    <source>
        <dbReference type="ARBA" id="ARBA00009013"/>
    </source>
</evidence>
<dbReference type="SUPFAM" id="SSF52091">
    <property type="entry name" value="SpoIIaa-like"/>
    <property type="match status" value="1"/>
</dbReference>
<sequence>MQPLQVTAEPHDGLTIVRLRGELDIANADDLRQALSSARREHGDIVILDLTGLEFMDSHGLSVIIGCYKAATAAGGGVSLAAPRSIVRRTLEVTGLTGRLTVFDSLEEAVAVRLAERAAGDEPATAPANVQTASTAAEST</sequence>
<evidence type="ECO:0000313" key="6">
    <source>
        <dbReference type="Proteomes" id="UP001501509"/>
    </source>
</evidence>
<organism evidence="5 6">
    <name type="scientific">Actinomadura fulvescens</name>
    <dbReference type="NCBI Taxonomy" id="46160"/>
    <lineage>
        <taxon>Bacteria</taxon>
        <taxon>Bacillati</taxon>
        <taxon>Actinomycetota</taxon>
        <taxon>Actinomycetes</taxon>
        <taxon>Streptosporangiales</taxon>
        <taxon>Thermomonosporaceae</taxon>
        <taxon>Actinomadura</taxon>
    </lineage>
</organism>
<feature type="compositionally biased region" description="Polar residues" evidence="3">
    <location>
        <begin position="128"/>
        <end position="140"/>
    </location>
</feature>